<comment type="caution">
    <text evidence="1">The sequence shown here is derived from an EMBL/GenBank/DDBJ whole genome shotgun (WGS) entry which is preliminary data.</text>
</comment>
<dbReference type="AlphaFoldDB" id="A0A4Q8M564"/>
<dbReference type="EMBL" id="SHMG01000006">
    <property type="protein sequence ID" value="TAA41539.1"/>
    <property type="molecule type" value="Genomic_DNA"/>
</dbReference>
<dbReference type="RefSeq" id="WP_130534698.1">
    <property type="nucleotide sequence ID" value="NZ_SHMG01000006.1"/>
</dbReference>
<organism evidence="1 2">
    <name type="scientific">Pseudoxanthomonas winnipegensis</name>
    <dbReference type="NCBI Taxonomy" id="2480810"/>
    <lineage>
        <taxon>Bacteria</taxon>
        <taxon>Pseudomonadati</taxon>
        <taxon>Pseudomonadota</taxon>
        <taxon>Gammaproteobacteria</taxon>
        <taxon>Lysobacterales</taxon>
        <taxon>Lysobacteraceae</taxon>
        <taxon>Pseudoxanthomonas</taxon>
    </lineage>
</organism>
<protein>
    <recommendedName>
        <fullName evidence="3">Ankyrin repeat domain-containing protein</fullName>
    </recommendedName>
</protein>
<reference evidence="1 2" key="1">
    <citation type="submission" date="2019-02" db="EMBL/GenBank/DDBJ databases">
        <title>WGS of Pseudoxanthomonas species novum from clinical isolates.</title>
        <authorList>
            <person name="Bernier A.-M."/>
            <person name="Bernard K."/>
            <person name="Vachon A."/>
        </authorList>
    </citation>
    <scope>NUCLEOTIDE SEQUENCE [LARGE SCALE GENOMIC DNA]</scope>
    <source>
        <strain evidence="1 2">NML130969</strain>
    </source>
</reference>
<dbReference type="Proteomes" id="UP000294164">
    <property type="component" value="Unassembled WGS sequence"/>
</dbReference>
<sequence length="183" mass="20618">MHMIVQSLFNAVHACDLQAAQAALDSLKSDLKDPAKVIAALNTRYSFDLDVTPMHVAAIQYKQNTMRRNFAAASKANDILIMLIRAGATTCLSMNRSRKDKIQDCQSSGQTITEFCIGYVPPAIIDYMNMIDETDKVQRNFYHQEQNEDGTRLVRYLTRVDEFGRSIPDPNKKKDANKKQVAA</sequence>
<proteinExistence type="predicted"/>
<evidence type="ECO:0008006" key="3">
    <source>
        <dbReference type="Google" id="ProtNLM"/>
    </source>
</evidence>
<name>A0A4Q8M564_9GAMM</name>
<evidence type="ECO:0000313" key="2">
    <source>
        <dbReference type="Proteomes" id="UP000294164"/>
    </source>
</evidence>
<gene>
    <name evidence="1" type="ORF">EA655_11395</name>
</gene>
<evidence type="ECO:0000313" key="1">
    <source>
        <dbReference type="EMBL" id="TAA41539.1"/>
    </source>
</evidence>
<accession>A0A4Q8M564</accession>